<sequence>MCIRRVIKVDEKSLQVSIEDYLKNQLEMDLRLCYGLGELMYVSTLTEQMYVQKYDKMHGRWGGQSGEAYFTIASIVGRMGVLLHGDIAANEVVPVTWVKPISKQQRQQLKYLSRDEWYDVNDFVLKEYIRDACTDLISKNHKQALQHLQNVWQISVCNDDDELESKDPTPQSSLRTAGHSSEITTKLSLLKDIYADLPQEQVNIDIEEFQTAMNTLGCLSLSLSLFFLTN</sequence>
<dbReference type="Proteomes" id="UP000023152">
    <property type="component" value="Unassembled WGS sequence"/>
</dbReference>
<dbReference type="AlphaFoldDB" id="X6N3E7"/>
<evidence type="ECO:0000313" key="2">
    <source>
        <dbReference type="Proteomes" id="UP000023152"/>
    </source>
</evidence>
<reference evidence="1 2" key="1">
    <citation type="journal article" date="2013" name="Curr. Biol.">
        <title>The Genome of the Foraminiferan Reticulomyxa filosa.</title>
        <authorList>
            <person name="Glockner G."/>
            <person name="Hulsmann N."/>
            <person name="Schleicher M."/>
            <person name="Noegel A.A."/>
            <person name="Eichinger L."/>
            <person name="Gallinger C."/>
            <person name="Pawlowski J."/>
            <person name="Sierra R."/>
            <person name="Euteneuer U."/>
            <person name="Pillet L."/>
            <person name="Moustafa A."/>
            <person name="Platzer M."/>
            <person name="Groth M."/>
            <person name="Szafranski K."/>
            <person name="Schliwa M."/>
        </authorList>
    </citation>
    <scope>NUCLEOTIDE SEQUENCE [LARGE SCALE GENOMIC DNA]</scope>
</reference>
<gene>
    <name evidence="1" type="ORF">RFI_16413</name>
</gene>
<name>X6N3E7_RETFI</name>
<organism evidence="1 2">
    <name type="scientific">Reticulomyxa filosa</name>
    <dbReference type="NCBI Taxonomy" id="46433"/>
    <lineage>
        <taxon>Eukaryota</taxon>
        <taxon>Sar</taxon>
        <taxon>Rhizaria</taxon>
        <taxon>Retaria</taxon>
        <taxon>Foraminifera</taxon>
        <taxon>Monothalamids</taxon>
        <taxon>Reticulomyxidae</taxon>
        <taxon>Reticulomyxa</taxon>
    </lineage>
</organism>
<comment type="caution">
    <text evidence="1">The sequence shown here is derived from an EMBL/GenBank/DDBJ whole genome shotgun (WGS) entry which is preliminary data.</text>
</comment>
<dbReference type="EMBL" id="ASPP01012247">
    <property type="protein sequence ID" value="ETO20805.1"/>
    <property type="molecule type" value="Genomic_DNA"/>
</dbReference>
<protein>
    <submittedName>
        <fullName evidence="1">Uncharacterized protein</fullName>
    </submittedName>
</protein>
<proteinExistence type="predicted"/>
<keyword evidence="2" id="KW-1185">Reference proteome</keyword>
<accession>X6N3E7</accession>
<evidence type="ECO:0000313" key="1">
    <source>
        <dbReference type="EMBL" id="ETO20805.1"/>
    </source>
</evidence>